<evidence type="ECO:0000256" key="1">
    <source>
        <dbReference type="SAM" id="MobiDB-lite"/>
    </source>
</evidence>
<feature type="compositionally biased region" description="Low complexity" evidence="1">
    <location>
        <begin position="99"/>
        <end position="118"/>
    </location>
</feature>
<sequence>MHLYVYICVCMFVCREQYSWKCSVTTCNIIKEGESGRQFIYKHIKEFHYQENPPDPNSSSNLKCPVCDMLCKSKAGLTRHIQCKHKDDNIQQSIKPVRTEPTPSTSQQTTHPTTNDGL</sequence>
<dbReference type="PROSITE" id="PS00028">
    <property type="entry name" value="ZINC_FINGER_C2H2_1"/>
    <property type="match status" value="1"/>
</dbReference>
<proteinExistence type="predicted"/>
<accession>A0A8D9B9K3</accession>
<dbReference type="AlphaFoldDB" id="A0A8D9B9K3"/>
<evidence type="ECO:0000313" key="3">
    <source>
        <dbReference type="EMBL" id="CAG6781173.1"/>
    </source>
</evidence>
<protein>
    <recommendedName>
        <fullName evidence="2">C2H2-type domain-containing protein</fullName>
    </recommendedName>
</protein>
<feature type="domain" description="C2H2-type" evidence="2">
    <location>
        <begin position="64"/>
        <end position="85"/>
    </location>
</feature>
<feature type="region of interest" description="Disordered" evidence="1">
    <location>
        <begin position="89"/>
        <end position="118"/>
    </location>
</feature>
<dbReference type="InterPro" id="IPR013087">
    <property type="entry name" value="Znf_C2H2_type"/>
</dbReference>
<evidence type="ECO:0000259" key="2">
    <source>
        <dbReference type="PROSITE" id="PS00028"/>
    </source>
</evidence>
<organism evidence="3">
    <name type="scientific">Cacopsylla melanoneura</name>
    <dbReference type="NCBI Taxonomy" id="428564"/>
    <lineage>
        <taxon>Eukaryota</taxon>
        <taxon>Metazoa</taxon>
        <taxon>Ecdysozoa</taxon>
        <taxon>Arthropoda</taxon>
        <taxon>Hexapoda</taxon>
        <taxon>Insecta</taxon>
        <taxon>Pterygota</taxon>
        <taxon>Neoptera</taxon>
        <taxon>Paraneoptera</taxon>
        <taxon>Hemiptera</taxon>
        <taxon>Sternorrhyncha</taxon>
        <taxon>Psylloidea</taxon>
        <taxon>Psyllidae</taxon>
        <taxon>Psyllinae</taxon>
        <taxon>Cacopsylla</taxon>
    </lineage>
</organism>
<dbReference type="EMBL" id="HBUF01621636">
    <property type="protein sequence ID" value="CAG6781173.1"/>
    <property type="molecule type" value="Transcribed_RNA"/>
</dbReference>
<reference evidence="3" key="1">
    <citation type="submission" date="2021-05" db="EMBL/GenBank/DDBJ databases">
        <authorList>
            <person name="Alioto T."/>
            <person name="Alioto T."/>
            <person name="Gomez Garrido J."/>
        </authorList>
    </citation>
    <scope>NUCLEOTIDE SEQUENCE</scope>
</reference>
<name>A0A8D9B9K3_9HEMI</name>
<dbReference type="SMART" id="SM00355">
    <property type="entry name" value="ZnF_C2H2"/>
    <property type="match status" value="1"/>
</dbReference>